<reference evidence="1 2" key="1">
    <citation type="submission" date="2023-08" db="EMBL/GenBank/DDBJ databases">
        <authorList>
            <person name="Palmer J.M."/>
        </authorList>
    </citation>
    <scope>NUCLEOTIDE SEQUENCE [LARGE SCALE GENOMIC DNA]</scope>
    <source>
        <strain evidence="1 2">TWF481</strain>
    </source>
</reference>
<dbReference type="Proteomes" id="UP001370758">
    <property type="component" value="Unassembled WGS sequence"/>
</dbReference>
<accession>A0AAV9W6Z1</accession>
<evidence type="ECO:0000313" key="2">
    <source>
        <dbReference type="Proteomes" id="UP001370758"/>
    </source>
</evidence>
<name>A0AAV9W6Z1_9PEZI</name>
<gene>
    <name evidence="1" type="ORF">TWF481_009791</name>
</gene>
<protein>
    <submittedName>
        <fullName evidence="1">Uncharacterized protein</fullName>
    </submittedName>
</protein>
<sequence>MGGDILGYRCIVCLVSVWDGYTDRQATGKAKTWQGITGLPPTKVRYLTSGDEASLPQSDTASQGRLPLGRRWILYQWQWEVEVVDTDIPDSHTPSSLEYVNIKKAA</sequence>
<keyword evidence="2" id="KW-1185">Reference proteome</keyword>
<dbReference type="EMBL" id="JAVHJL010000006">
    <property type="protein sequence ID" value="KAK6501972.1"/>
    <property type="molecule type" value="Genomic_DNA"/>
</dbReference>
<comment type="caution">
    <text evidence="1">The sequence shown here is derived from an EMBL/GenBank/DDBJ whole genome shotgun (WGS) entry which is preliminary data.</text>
</comment>
<dbReference type="AlphaFoldDB" id="A0AAV9W6Z1"/>
<evidence type="ECO:0000313" key="1">
    <source>
        <dbReference type="EMBL" id="KAK6501972.1"/>
    </source>
</evidence>
<organism evidence="1 2">
    <name type="scientific">Arthrobotrys musiformis</name>
    <dbReference type="NCBI Taxonomy" id="47236"/>
    <lineage>
        <taxon>Eukaryota</taxon>
        <taxon>Fungi</taxon>
        <taxon>Dikarya</taxon>
        <taxon>Ascomycota</taxon>
        <taxon>Pezizomycotina</taxon>
        <taxon>Orbiliomycetes</taxon>
        <taxon>Orbiliales</taxon>
        <taxon>Orbiliaceae</taxon>
        <taxon>Arthrobotrys</taxon>
    </lineage>
</organism>
<proteinExistence type="predicted"/>